<accession>A0ABN9PFN8</accession>
<reference evidence="1" key="1">
    <citation type="submission" date="2023-10" db="EMBL/GenBank/DDBJ databases">
        <authorList>
            <person name="Chen Y."/>
            <person name="Shah S."/>
            <person name="Dougan E. K."/>
            <person name="Thang M."/>
            <person name="Chan C."/>
        </authorList>
    </citation>
    <scope>NUCLEOTIDE SEQUENCE [LARGE SCALE GENOMIC DNA]</scope>
</reference>
<proteinExistence type="predicted"/>
<sequence>IGAEDAGLRRARLQLERLASLESSGAEEPFWARPEMEFDERGLPPVGTVLLAHPAAYFAGEGGPEQLPAALARTVRRPGLLPGPRAEKRKGTSGLLVCNLWTGQLLGDLQCTDFMSRPLHLGGPPERVDPKRFLQTMTMLHPYPDMPGARQITSDGLAVSHSFAEACRWINEGPGSSLRFRFFASDVHWPPEEEGEMSPRAEVWLPVRCSRDLLLREPDSAFEEPVWAQLAERAGGEAAEAARRHLLLAR</sequence>
<dbReference type="Gene3D" id="3.40.1740.10">
    <property type="entry name" value="VC0467-like"/>
    <property type="match status" value="1"/>
</dbReference>
<keyword evidence="2" id="KW-1185">Reference proteome</keyword>
<gene>
    <name evidence="1" type="ORF">PCOR1329_LOCUS1390</name>
</gene>
<dbReference type="Proteomes" id="UP001189429">
    <property type="component" value="Unassembled WGS sequence"/>
</dbReference>
<name>A0ABN9PFN8_9DINO</name>
<evidence type="ECO:0000313" key="1">
    <source>
        <dbReference type="EMBL" id="CAK0790001.1"/>
    </source>
</evidence>
<feature type="non-terminal residue" evidence="1">
    <location>
        <position position="250"/>
    </location>
</feature>
<protein>
    <submittedName>
        <fullName evidence="1">Uncharacterized protein</fullName>
    </submittedName>
</protein>
<dbReference type="EMBL" id="CAUYUJ010000336">
    <property type="protein sequence ID" value="CAK0790001.1"/>
    <property type="molecule type" value="Genomic_DNA"/>
</dbReference>
<organism evidence="1 2">
    <name type="scientific">Prorocentrum cordatum</name>
    <dbReference type="NCBI Taxonomy" id="2364126"/>
    <lineage>
        <taxon>Eukaryota</taxon>
        <taxon>Sar</taxon>
        <taxon>Alveolata</taxon>
        <taxon>Dinophyceae</taxon>
        <taxon>Prorocentrales</taxon>
        <taxon>Prorocentraceae</taxon>
        <taxon>Prorocentrum</taxon>
    </lineage>
</organism>
<evidence type="ECO:0000313" key="2">
    <source>
        <dbReference type="Proteomes" id="UP001189429"/>
    </source>
</evidence>
<feature type="non-terminal residue" evidence="1">
    <location>
        <position position="1"/>
    </location>
</feature>
<comment type="caution">
    <text evidence="1">The sequence shown here is derived from an EMBL/GenBank/DDBJ whole genome shotgun (WGS) entry which is preliminary data.</text>
</comment>